<feature type="chain" id="PRO_5012800065" evidence="1">
    <location>
        <begin position="22"/>
        <end position="98"/>
    </location>
</feature>
<feature type="domain" description="HMA" evidence="2">
    <location>
        <begin position="29"/>
        <end position="94"/>
    </location>
</feature>
<dbReference type="SUPFAM" id="SSF55008">
    <property type="entry name" value="HMA, heavy metal-associated domain"/>
    <property type="match status" value="1"/>
</dbReference>
<evidence type="ECO:0000313" key="3">
    <source>
        <dbReference type="EMBL" id="SMB83737.1"/>
    </source>
</evidence>
<feature type="signal peptide" evidence="1">
    <location>
        <begin position="1"/>
        <end position="21"/>
    </location>
</feature>
<dbReference type="Pfam" id="PF00403">
    <property type="entry name" value="HMA"/>
    <property type="match status" value="1"/>
</dbReference>
<sequence length="98" mass="10670">MLNKIALSLVLSGLFSSVALAAELGADEKQLTLQVNEMNCQLCAYLVNKELRNLDGVVSTKANIKTQQVKVVAKKELENQRLIQAIDGLHYTAAVVSE</sequence>
<dbReference type="AlphaFoldDB" id="A0A1W1URL9"/>
<evidence type="ECO:0000259" key="2">
    <source>
        <dbReference type="PROSITE" id="PS50846"/>
    </source>
</evidence>
<dbReference type="GO" id="GO:0046872">
    <property type="term" value="F:metal ion binding"/>
    <property type="evidence" value="ECO:0007669"/>
    <property type="project" value="InterPro"/>
</dbReference>
<keyword evidence="4" id="KW-1185">Reference proteome</keyword>
<dbReference type="STRING" id="1122938.SAMN05660772_00688"/>
<dbReference type="RefSeq" id="WP_084256821.1">
    <property type="nucleotide sequence ID" value="NZ_FWWV01000013.1"/>
</dbReference>
<organism evidence="3 4">
    <name type="scientific">Pasteurella testudinis DSM 23072</name>
    <dbReference type="NCBI Taxonomy" id="1122938"/>
    <lineage>
        <taxon>Bacteria</taxon>
        <taxon>Pseudomonadati</taxon>
        <taxon>Pseudomonadota</taxon>
        <taxon>Gammaproteobacteria</taxon>
        <taxon>Pasteurellales</taxon>
        <taxon>Pasteurellaceae</taxon>
        <taxon>Pasteurella</taxon>
    </lineage>
</organism>
<keyword evidence="1" id="KW-0732">Signal</keyword>
<dbReference type="EMBL" id="FWWV01000013">
    <property type="protein sequence ID" value="SMB83737.1"/>
    <property type="molecule type" value="Genomic_DNA"/>
</dbReference>
<evidence type="ECO:0000256" key="1">
    <source>
        <dbReference type="SAM" id="SignalP"/>
    </source>
</evidence>
<accession>A0A1W1URL9</accession>
<dbReference type="Proteomes" id="UP000192408">
    <property type="component" value="Unassembled WGS sequence"/>
</dbReference>
<dbReference type="Gene3D" id="3.30.70.100">
    <property type="match status" value="1"/>
</dbReference>
<evidence type="ECO:0000313" key="4">
    <source>
        <dbReference type="Proteomes" id="UP000192408"/>
    </source>
</evidence>
<gene>
    <name evidence="3" type="ORF">SAMN05660772_00688</name>
</gene>
<dbReference type="PROSITE" id="PS50846">
    <property type="entry name" value="HMA_2"/>
    <property type="match status" value="1"/>
</dbReference>
<protein>
    <submittedName>
        <fullName evidence="3">Mercuric ion binding protein</fullName>
    </submittedName>
</protein>
<reference evidence="4" key="1">
    <citation type="submission" date="2017-04" db="EMBL/GenBank/DDBJ databases">
        <authorList>
            <person name="Varghese N."/>
            <person name="Submissions S."/>
        </authorList>
    </citation>
    <scope>NUCLEOTIDE SEQUENCE [LARGE SCALE GENOMIC DNA]</scope>
    <source>
        <strain evidence="4">DSM 23072</strain>
    </source>
</reference>
<dbReference type="InterPro" id="IPR006121">
    <property type="entry name" value="HMA_dom"/>
</dbReference>
<dbReference type="InterPro" id="IPR036163">
    <property type="entry name" value="HMA_dom_sf"/>
</dbReference>
<name>A0A1W1URL9_9PAST</name>
<proteinExistence type="predicted"/>
<dbReference type="CDD" id="cd00371">
    <property type="entry name" value="HMA"/>
    <property type="match status" value="1"/>
</dbReference>